<sequence length="157" mass="18465">MRMWLLFAISTCIFGYSLWFSHNQFVNHDNFSSELRESTYLHGDWHILTKVNFTNNKYTAEVFVDGSGIDETAIFREKGRLYSFYNGSYRVKSDLTLLQQAKVDNASKASPYTHFLFTSQQGKYRNFKMIYNDQHVVIIHVNDNDYVQLYVKSNPSQ</sequence>
<dbReference type="RefSeq" id="WP_045082168.1">
    <property type="nucleotide sequence ID" value="NZ_JZSV01000014.1"/>
</dbReference>
<proteinExistence type="predicted"/>
<evidence type="ECO:0000313" key="1">
    <source>
        <dbReference type="EMBL" id="PSX04746.1"/>
    </source>
</evidence>
<evidence type="ECO:0000313" key="2">
    <source>
        <dbReference type="Proteomes" id="UP000241440"/>
    </source>
</evidence>
<accession>A0A855S7N5</accession>
<organism evidence="1 2">
    <name type="scientific">Photobacterium angustum</name>
    <dbReference type="NCBI Taxonomy" id="661"/>
    <lineage>
        <taxon>Bacteria</taxon>
        <taxon>Pseudomonadati</taxon>
        <taxon>Pseudomonadota</taxon>
        <taxon>Gammaproteobacteria</taxon>
        <taxon>Vibrionales</taxon>
        <taxon>Vibrionaceae</taxon>
        <taxon>Photobacterium</taxon>
    </lineage>
</organism>
<gene>
    <name evidence="1" type="ORF">C0W41_20055</name>
</gene>
<comment type="caution">
    <text evidence="1">The sequence shown here is derived from an EMBL/GenBank/DDBJ whole genome shotgun (WGS) entry which is preliminary data.</text>
</comment>
<name>A0A855S7N5_PHOAN</name>
<dbReference type="AlphaFoldDB" id="A0A855S7N5"/>
<dbReference type="GeneID" id="61230362"/>
<protein>
    <submittedName>
        <fullName evidence="1">Uncharacterized protein</fullName>
    </submittedName>
</protein>
<dbReference type="Proteomes" id="UP000241440">
    <property type="component" value="Unassembled WGS sequence"/>
</dbReference>
<dbReference type="EMBL" id="PYOY01000016">
    <property type="protein sequence ID" value="PSX04746.1"/>
    <property type="molecule type" value="Genomic_DNA"/>
</dbReference>
<reference evidence="1 2" key="1">
    <citation type="submission" date="2018-01" db="EMBL/GenBank/DDBJ databases">
        <title>Whole genome sequencing of Histamine producing bacteria.</title>
        <authorList>
            <person name="Butler K."/>
        </authorList>
    </citation>
    <scope>NUCLEOTIDE SEQUENCE [LARGE SCALE GENOMIC DNA]</scope>
    <source>
        <strain evidence="1 2">A2-1</strain>
    </source>
</reference>